<dbReference type="PANTHER" id="PTHR21011:SF1">
    <property type="entry name" value="SMALL RIBOSOMAL SUBUNIT PROTEIN BS6M"/>
    <property type="match status" value="1"/>
</dbReference>
<dbReference type="EMBL" id="UINC01104921">
    <property type="protein sequence ID" value="SVC68444.1"/>
    <property type="molecule type" value="Genomic_DNA"/>
</dbReference>
<reference evidence="6" key="1">
    <citation type="submission" date="2018-05" db="EMBL/GenBank/DDBJ databases">
        <authorList>
            <person name="Lanie J.A."/>
            <person name="Ng W.-L."/>
            <person name="Kazmierczak K.M."/>
            <person name="Andrzejewski T.M."/>
            <person name="Davidsen T.M."/>
            <person name="Wayne K.J."/>
            <person name="Tettelin H."/>
            <person name="Glass J.I."/>
            <person name="Rusch D."/>
            <person name="Podicherti R."/>
            <person name="Tsui H.-C.T."/>
            <person name="Winkler M.E."/>
        </authorList>
    </citation>
    <scope>NUCLEOTIDE SEQUENCE</scope>
</reference>
<evidence type="ECO:0000256" key="3">
    <source>
        <dbReference type="ARBA" id="ARBA00022884"/>
    </source>
</evidence>
<dbReference type="GO" id="GO:0006412">
    <property type="term" value="P:translation"/>
    <property type="evidence" value="ECO:0007669"/>
    <property type="project" value="InterPro"/>
</dbReference>
<dbReference type="GO" id="GO:1990904">
    <property type="term" value="C:ribonucleoprotein complex"/>
    <property type="evidence" value="ECO:0007669"/>
    <property type="project" value="UniProtKB-KW"/>
</dbReference>
<dbReference type="PROSITE" id="PS01048">
    <property type="entry name" value="RIBOSOMAL_S6"/>
    <property type="match status" value="1"/>
</dbReference>
<evidence type="ECO:0000256" key="4">
    <source>
        <dbReference type="ARBA" id="ARBA00022980"/>
    </source>
</evidence>
<dbReference type="PANTHER" id="PTHR21011">
    <property type="entry name" value="MITOCHONDRIAL 28S RIBOSOMAL PROTEIN S6"/>
    <property type="match status" value="1"/>
</dbReference>
<evidence type="ECO:0000256" key="2">
    <source>
        <dbReference type="ARBA" id="ARBA00022730"/>
    </source>
</evidence>
<dbReference type="Pfam" id="PF01250">
    <property type="entry name" value="Ribosomal_S6"/>
    <property type="match status" value="1"/>
</dbReference>
<dbReference type="InterPro" id="IPR035980">
    <property type="entry name" value="Ribosomal_bS6_sf"/>
</dbReference>
<dbReference type="NCBIfam" id="TIGR00166">
    <property type="entry name" value="S6"/>
    <property type="match status" value="1"/>
</dbReference>
<evidence type="ECO:0008006" key="7">
    <source>
        <dbReference type="Google" id="ProtNLM"/>
    </source>
</evidence>
<dbReference type="AlphaFoldDB" id="A0A382P4V3"/>
<comment type="similarity">
    <text evidence="1">Belongs to the bacterial ribosomal protein bS6 family.</text>
</comment>
<organism evidence="6">
    <name type="scientific">marine metagenome</name>
    <dbReference type="NCBI Taxonomy" id="408172"/>
    <lineage>
        <taxon>unclassified sequences</taxon>
        <taxon>metagenomes</taxon>
        <taxon>ecological metagenomes</taxon>
    </lineage>
</organism>
<protein>
    <recommendedName>
        <fullName evidence="7">30S ribosomal protein S6</fullName>
    </recommendedName>
</protein>
<dbReference type="InterPro" id="IPR020814">
    <property type="entry name" value="Ribosomal_S6_plastid/chlpt"/>
</dbReference>
<sequence length="150" mass="17799">MRYYEILYIINPNFEQDKINETMNMVSHKLEETKSKIINHHIWGKKRLSYPIKNQKYGTYILLQFEDGDRIMMNDFDTWMKLENLVLRHITIRLDNCPKVIENNEDSIEDKKKLETNDISIKSSVKDNNIDNEQTIETLESVGSENGDDK</sequence>
<evidence type="ECO:0000313" key="6">
    <source>
        <dbReference type="EMBL" id="SVC68444.1"/>
    </source>
</evidence>
<proteinExistence type="inferred from homology"/>
<dbReference type="InterPro" id="IPR020815">
    <property type="entry name" value="Ribosomal_bS6_CS"/>
</dbReference>
<keyword evidence="4" id="KW-0689">Ribosomal protein</keyword>
<dbReference type="SUPFAM" id="SSF54995">
    <property type="entry name" value="Ribosomal protein S6"/>
    <property type="match status" value="1"/>
</dbReference>
<name>A0A382P4V3_9ZZZZ</name>
<evidence type="ECO:0000256" key="1">
    <source>
        <dbReference type="ARBA" id="ARBA00009512"/>
    </source>
</evidence>
<gene>
    <name evidence="6" type="ORF">METZ01_LOCUS321298</name>
</gene>
<keyword evidence="2" id="KW-0699">rRNA-binding</keyword>
<dbReference type="InterPro" id="IPR014717">
    <property type="entry name" value="Transl_elong_EF1B/ribsomal_bS6"/>
</dbReference>
<keyword evidence="3" id="KW-0694">RNA-binding</keyword>
<dbReference type="GO" id="GO:0070181">
    <property type="term" value="F:small ribosomal subunit rRNA binding"/>
    <property type="evidence" value="ECO:0007669"/>
    <property type="project" value="TreeGrafter"/>
</dbReference>
<dbReference type="InterPro" id="IPR000529">
    <property type="entry name" value="Ribosomal_bS6"/>
</dbReference>
<dbReference type="HAMAP" id="MF_00360">
    <property type="entry name" value="Ribosomal_bS6"/>
    <property type="match status" value="1"/>
</dbReference>
<dbReference type="Gene3D" id="3.30.70.60">
    <property type="match status" value="1"/>
</dbReference>
<dbReference type="GO" id="GO:0005840">
    <property type="term" value="C:ribosome"/>
    <property type="evidence" value="ECO:0007669"/>
    <property type="project" value="UniProtKB-KW"/>
</dbReference>
<accession>A0A382P4V3</accession>
<dbReference type="CDD" id="cd00473">
    <property type="entry name" value="bS6"/>
    <property type="match status" value="1"/>
</dbReference>
<keyword evidence="5" id="KW-0687">Ribonucleoprotein</keyword>
<dbReference type="GO" id="GO:0003735">
    <property type="term" value="F:structural constituent of ribosome"/>
    <property type="evidence" value="ECO:0007669"/>
    <property type="project" value="InterPro"/>
</dbReference>
<dbReference type="GO" id="GO:0005737">
    <property type="term" value="C:cytoplasm"/>
    <property type="evidence" value="ECO:0007669"/>
    <property type="project" value="UniProtKB-ARBA"/>
</dbReference>
<evidence type="ECO:0000256" key="5">
    <source>
        <dbReference type="ARBA" id="ARBA00023274"/>
    </source>
</evidence>